<dbReference type="FunFam" id="1.10.630.10:FF:000026">
    <property type="entry name" value="Cytochrome P450 82C4"/>
    <property type="match status" value="1"/>
</dbReference>
<feature type="transmembrane region" description="Helical" evidence="13">
    <location>
        <begin position="12"/>
        <end position="31"/>
    </location>
</feature>
<organism evidence="14">
    <name type="scientific">Eschscholzia californica subsp. californica</name>
    <dbReference type="NCBI Taxonomy" id="222997"/>
    <lineage>
        <taxon>Eukaryota</taxon>
        <taxon>Viridiplantae</taxon>
        <taxon>Streptophyta</taxon>
        <taxon>Embryophyta</taxon>
        <taxon>Tracheophyta</taxon>
        <taxon>Spermatophyta</taxon>
        <taxon>Magnoliopsida</taxon>
        <taxon>Ranunculales</taxon>
        <taxon>Papaveraceae</taxon>
        <taxon>Papaveroideae</taxon>
        <taxon>Eschscholzia</taxon>
    </lineage>
</organism>
<keyword evidence="9 11" id="KW-0408">Iron</keyword>
<proteinExistence type="inferred from homology"/>
<sequence length="541" mass="60786">MDSELFKFSSTFTILITSFFALLLLHFLLSWRSSSKTKSNISLSRKQAPEAAGSWPFLGHLHVLASGPDLPHINLAVLADKYGPAFTIRIGQNPALVVSSWEIAKECFTTNDKLFASHPKQKAMQHLGYDYAMFGFSPYGPYWRELRKIMNQEVLSHTRLESLQHIWDSEIKTSLRELYESLISKNNEKSSSNGEVVVDMKKWFADLVLNITVKMVVGKRLFGSDNNHDYNQVAITKLKGLFKLLGTFVLGDAIPSLGFLDFGGHEKEMKSTAKELDSLMEEWLQEHKRKRLLSGEMKKGEEQDFMDVMLTILDGDTKLTEFYDADTINKATCLGLITGAGDTTAAIGVWVLSLLVNNQDKLKKVHDELDIHVGRDRQVEESDMKNLTYIQAVLKEAFRLHGAVPLSGFRVAAEDCTLGGYHVPAGTRLIINAWKIHNDPRIWTDPSEFKPERFLTTHKDIDVRGHNPQLIPFGMGRRGCPGVPMALQVLHLALARTIHGFEFKTLSGRPTDMTGTAGLTNMKATPLEVLLTPRLPPKFYV</sequence>
<keyword evidence="6 11" id="KW-0479">Metal-binding</keyword>
<reference evidence="14" key="1">
    <citation type="journal article" date="2018" name="Plant Cell Physiol.">
        <title>Mining of the Uncharacterized Cytochrome P450 Genes Involved in Alkaloid Biosynthesis in California Poppy Using a Draft Genome Sequence.</title>
        <authorList>
            <person name="Hori K."/>
            <person name="Yamada Y."/>
            <person name="Purwanto R."/>
            <person name="Minakuchi Y."/>
            <person name="Toyoda A."/>
            <person name="Hirakawa H."/>
            <person name="Sato F."/>
        </authorList>
    </citation>
    <scope>NUCLEOTIDE SEQUENCE</scope>
</reference>
<evidence type="ECO:0000256" key="4">
    <source>
        <dbReference type="ARBA" id="ARBA00022617"/>
    </source>
</evidence>
<dbReference type="GO" id="GO:0016020">
    <property type="term" value="C:membrane"/>
    <property type="evidence" value="ECO:0007669"/>
    <property type="project" value="UniProtKB-SubCell"/>
</dbReference>
<keyword evidence="5 13" id="KW-0812">Transmembrane</keyword>
<dbReference type="InterPro" id="IPR002401">
    <property type="entry name" value="Cyt_P450_E_grp-I"/>
</dbReference>
<dbReference type="Gene3D" id="1.10.630.10">
    <property type="entry name" value="Cytochrome P450"/>
    <property type="match status" value="1"/>
</dbReference>
<comment type="subcellular location">
    <subcellularLocation>
        <location evidence="2">Membrane</location>
    </subcellularLocation>
</comment>
<dbReference type="InterPro" id="IPR036396">
    <property type="entry name" value="Cyt_P450_sf"/>
</dbReference>
<dbReference type="GO" id="GO:0020037">
    <property type="term" value="F:heme binding"/>
    <property type="evidence" value="ECO:0007669"/>
    <property type="project" value="InterPro"/>
</dbReference>
<comment type="cofactor">
    <cofactor evidence="1 11">
        <name>heme</name>
        <dbReference type="ChEBI" id="CHEBI:30413"/>
    </cofactor>
</comment>
<keyword evidence="12" id="KW-0503">Monooxygenase</keyword>
<dbReference type="InterPro" id="IPR001128">
    <property type="entry name" value="Cyt_P450"/>
</dbReference>
<evidence type="ECO:0000256" key="8">
    <source>
        <dbReference type="ARBA" id="ARBA00023002"/>
    </source>
</evidence>
<dbReference type="AlphaFoldDB" id="A0A2Z6BXT6"/>
<dbReference type="GO" id="GO:0016705">
    <property type="term" value="F:oxidoreductase activity, acting on paired donors, with incorporation or reduction of molecular oxygen"/>
    <property type="evidence" value="ECO:0007669"/>
    <property type="project" value="InterPro"/>
</dbReference>
<evidence type="ECO:0000256" key="7">
    <source>
        <dbReference type="ARBA" id="ARBA00022989"/>
    </source>
</evidence>
<keyword evidence="7 13" id="KW-1133">Transmembrane helix</keyword>
<comment type="pathway">
    <text evidence="3">Alkaloid biosynthesis.</text>
</comment>
<evidence type="ECO:0000256" key="6">
    <source>
        <dbReference type="ARBA" id="ARBA00022723"/>
    </source>
</evidence>
<dbReference type="InterPro" id="IPR050651">
    <property type="entry name" value="Plant_Cytochrome_P450_Monoox"/>
</dbReference>
<keyword evidence="8 12" id="KW-0560">Oxidoreductase</keyword>
<comment type="similarity">
    <text evidence="12">Belongs to the cytochrome P450 family.</text>
</comment>
<dbReference type="GO" id="GO:0033075">
    <property type="term" value="P:isoquinoline alkaloid biosynthetic process"/>
    <property type="evidence" value="ECO:0007669"/>
    <property type="project" value="UniProtKB-ARBA"/>
</dbReference>
<dbReference type="PROSITE" id="PS00086">
    <property type="entry name" value="CYTOCHROME_P450"/>
    <property type="match status" value="1"/>
</dbReference>
<evidence type="ECO:0000256" key="5">
    <source>
        <dbReference type="ARBA" id="ARBA00022692"/>
    </source>
</evidence>
<evidence type="ECO:0000256" key="2">
    <source>
        <dbReference type="ARBA" id="ARBA00004370"/>
    </source>
</evidence>
<dbReference type="EMBL" id="LC316743">
    <property type="protein sequence ID" value="BBD34747.1"/>
    <property type="molecule type" value="Genomic_DNA"/>
</dbReference>
<feature type="binding site" description="axial binding residue" evidence="11">
    <location>
        <position position="480"/>
    </location>
    <ligand>
        <name>heme</name>
        <dbReference type="ChEBI" id="CHEBI:30413"/>
    </ligand>
    <ligandPart>
        <name>Fe</name>
        <dbReference type="ChEBI" id="CHEBI:18248"/>
    </ligandPart>
</feature>
<dbReference type="SUPFAM" id="SSF48264">
    <property type="entry name" value="Cytochrome P450"/>
    <property type="match status" value="1"/>
</dbReference>
<keyword evidence="10 13" id="KW-0472">Membrane</keyword>
<dbReference type="PANTHER" id="PTHR47947">
    <property type="entry name" value="CYTOCHROME P450 82C3-RELATED"/>
    <property type="match status" value="1"/>
</dbReference>
<dbReference type="CDD" id="cd20654">
    <property type="entry name" value="CYP82"/>
    <property type="match status" value="1"/>
</dbReference>
<evidence type="ECO:0000256" key="10">
    <source>
        <dbReference type="ARBA" id="ARBA00023136"/>
    </source>
</evidence>
<name>A0A2Z6BXT6_ESCCA</name>
<dbReference type="GO" id="GO:0005506">
    <property type="term" value="F:iron ion binding"/>
    <property type="evidence" value="ECO:0007669"/>
    <property type="project" value="InterPro"/>
</dbReference>
<dbReference type="InterPro" id="IPR017972">
    <property type="entry name" value="Cyt_P450_CS"/>
</dbReference>
<protein>
    <submittedName>
        <fullName evidence="14">Putative cytochrome P450</fullName>
    </submittedName>
</protein>
<evidence type="ECO:0000256" key="1">
    <source>
        <dbReference type="ARBA" id="ARBA00001971"/>
    </source>
</evidence>
<dbReference type="PRINTS" id="PR00385">
    <property type="entry name" value="P450"/>
</dbReference>
<dbReference type="GO" id="GO:0004497">
    <property type="term" value="F:monooxygenase activity"/>
    <property type="evidence" value="ECO:0007669"/>
    <property type="project" value="UniProtKB-KW"/>
</dbReference>
<accession>A0A2Z6BXT6</accession>
<keyword evidence="4 11" id="KW-0349">Heme</keyword>
<dbReference type="PRINTS" id="PR00463">
    <property type="entry name" value="EP450I"/>
</dbReference>
<evidence type="ECO:0000256" key="3">
    <source>
        <dbReference type="ARBA" id="ARBA00004913"/>
    </source>
</evidence>
<gene>
    <name evidence="14" type="primary">CYP82D172</name>
</gene>
<evidence type="ECO:0000256" key="11">
    <source>
        <dbReference type="PIRSR" id="PIRSR602401-1"/>
    </source>
</evidence>
<dbReference type="PANTHER" id="PTHR47947:SF26">
    <property type="entry name" value="CYTOCHROME P450"/>
    <property type="match status" value="1"/>
</dbReference>
<evidence type="ECO:0000256" key="13">
    <source>
        <dbReference type="SAM" id="Phobius"/>
    </source>
</evidence>
<dbReference type="Pfam" id="PF00067">
    <property type="entry name" value="p450"/>
    <property type="match status" value="1"/>
</dbReference>
<evidence type="ECO:0000256" key="9">
    <source>
        <dbReference type="ARBA" id="ARBA00023004"/>
    </source>
</evidence>
<evidence type="ECO:0000256" key="12">
    <source>
        <dbReference type="RuleBase" id="RU000461"/>
    </source>
</evidence>
<evidence type="ECO:0000313" key="14">
    <source>
        <dbReference type="EMBL" id="BBD34747.1"/>
    </source>
</evidence>